<evidence type="ECO:0000256" key="2">
    <source>
        <dbReference type="SAM" id="Phobius"/>
    </source>
</evidence>
<name>A0AAT9G6U8_9RICK</name>
<evidence type="ECO:0000256" key="1">
    <source>
        <dbReference type="SAM" id="MobiDB-lite"/>
    </source>
</evidence>
<gene>
    <name evidence="4" type="ORF">DMENIID0002_01870</name>
</gene>
<protein>
    <recommendedName>
        <fullName evidence="3">TraG N-terminal Proteobacteria domain-containing protein</fullName>
    </recommendedName>
</protein>
<dbReference type="InterPro" id="IPR012931">
    <property type="entry name" value="TraG_N_Proteobacteria"/>
</dbReference>
<evidence type="ECO:0000313" key="4">
    <source>
        <dbReference type="EMBL" id="BFD45541.1"/>
    </source>
</evidence>
<dbReference type="EMBL" id="AP029170">
    <property type="protein sequence ID" value="BFD45541.1"/>
    <property type="molecule type" value="Genomic_DNA"/>
</dbReference>
<accession>A0AAT9G6U8</accession>
<evidence type="ECO:0000259" key="3">
    <source>
        <dbReference type="Pfam" id="PF07916"/>
    </source>
</evidence>
<dbReference type="AlphaFoldDB" id="A0AAT9G6U8"/>
<feature type="transmembrane region" description="Helical" evidence="2">
    <location>
        <begin position="34"/>
        <end position="52"/>
    </location>
</feature>
<keyword evidence="2" id="KW-0812">Transmembrane</keyword>
<dbReference type="Pfam" id="PF07916">
    <property type="entry name" value="TraG_N"/>
    <property type="match status" value="1"/>
</dbReference>
<feature type="transmembrane region" description="Helical" evidence="2">
    <location>
        <begin position="374"/>
        <end position="397"/>
    </location>
</feature>
<reference evidence="4" key="1">
    <citation type="submission" date="2024-01" db="EMBL/GenBank/DDBJ databases">
        <title>Sequencing the genomes of a sandfly, Sergentomyia squamirostris, and its two endosymbionts.</title>
        <authorList>
            <person name="Itokawa K."/>
            <person name="Sanjoba C."/>
        </authorList>
    </citation>
    <scope>NUCLEOTIDE SEQUENCE</scope>
    <source>
        <strain evidence="4">RiSSQ</strain>
    </source>
</reference>
<feature type="transmembrane region" description="Helical" evidence="2">
    <location>
        <begin position="59"/>
        <end position="77"/>
    </location>
</feature>
<feature type="region of interest" description="Disordered" evidence="1">
    <location>
        <begin position="635"/>
        <end position="654"/>
    </location>
</feature>
<proteinExistence type="predicted"/>
<keyword evidence="2" id="KW-1133">Transmembrane helix</keyword>
<sequence>MDRAHTFGGGDTLVHVFNAVGRIFASDSEYFTPVGKFAMTIGALWAGMRAIFKGNIADFGMGWLFPSFFAFVFLFAPKASIWVKDEVSMSAPVKIDNIPIGIAFFSSISSGISYTLSEMLEKHLLPPDSGLASRKTGIMFGAKAAGKIKDVQIQNPITLRNTKEYMRQCFTKPYIIGDILGKKGTAQAADDIMDFIEKNPPNNFGIYYREPESSIISFKTCKQATPLIKIALSKELHDGLLTKFAASIGVQSDQPEQLKTRLKVMTNDTLKYLKKDQTDIYTWMKQAMLLNANRESYDDWREKYSLNRIYPELVAMSATRGMFQQSFGWLTAGEMAANMMPVLQSAFFAVIVCLIFMVFPMSLLPGGIGILKTWIVLMIWVNSWPVFFTIIHCLGMISLAGKQAGLGGGGMNILSQGGFSEITLNSYATYQMFAASVPMLAYAVLKGCTHATTALAGAFVPSSTAVSIGSNIADNNLNIDTIRHGGRNIGQEQYATSLHMGGGIIDDGGMRVVSPDFGGGQIVSQPIDSLPTNYRASQMYSDSLQTQLTDTQSKMNALTNRSAELTSAENRQMLDLAHKIARGEAIVEGMSVSEQESLRETLSQGFASSEGNSSRTTMDTATNTNVSVGLKIAGTGASTGVSSSNSESISRDMSTSEQRAYNAAMEKVKNAAKTNSITGTSDDVKSLTTGLSQTMSEQQSIGREIARTAQTMQSLQSQKSQLLPLEVGVCYRTAQSGLILLILTCKTG</sequence>
<feature type="transmembrane region" description="Helical" evidence="2">
    <location>
        <begin position="345"/>
        <end position="368"/>
    </location>
</feature>
<feature type="compositionally biased region" description="Low complexity" evidence="1">
    <location>
        <begin position="638"/>
        <end position="653"/>
    </location>
</feature>
<keyword evidence="2" id="KW-0472">Membrane</keyword>
<feature type="domain" description="TraG N-terminal Proteobacteria" evidence="3">
    <location>
        <begin position="5"/>
        <end position="464"/>
    </location>
</feature>
<organism evidence="4">
    <name type="scientific">Candidatus Tisiphia endosymbiont of Sergentomyia squamirostris</name>
    <dbReference type="NCBI Taxonomy" id="3113639"/>
    <lineage>
        <taxon>Bacteria</taxon>
        <taxon>Pseudomonadati</taxon>
        <taxon>Pseudomonadota</taxon>
        <taxon>Alphaproteobacteria</taxon>
        <taxon>Rickettsiales</taxon>
        <taxon>Rickettsiaceae</taxon>
        <taxon>Rickettsieae</taxon>
        <taxon>Candidatus Tisiphia</taxon>
    </lineage>
</organism>